<dbReference type="AlphaFoldDB" id="A0A087UFU4"/>
<organism evidence="3 4">
    <name type="scientific">Stegodyphus mimosarum</name>
    <name type="common">African social velvet spider</name>
    <dbReference type="NCBI Taxonomy" id="407821"/>
    <lineage>
        <taxon>Eukaryota</taxon>
        <taxon>Metazoa</taxon>
        <taxon>Ecdysozoa</taxon>
        <taxon>Arthropoda</taxon>
        <taxon>Chelicerata</taxon>
        <taxon>Arachnida</taxon>
        <taxon>Araneae</taxon>
        <taxon>Araneomorphae</taxon>
        <taxon>Entelegynae</taxon>
        <taxon>Eresoidea</taxon>
        <taxon>Eresidae</taxon>
        <taxon>Stegodyphus</taxon>
    </lineage>
</organism>
<feature type="non-terminal residue" evidence="3">
    <location>
        <position position="147"/>
    </location>
</feature>
<keyword evidence="4" id="KW-1185">Reference proteome</keyword>
<proteinExistence type="predicted"/>
<accession>A0A087UFU4</accession>
<dbReference type="InterPro" id="IPR029063">
    <property type="entry name" value="SAM-dependent_MTases_sf"/>
</dbReference>
<dbReference type="GO" id="GO:0005737">
    <property type="term" value="C:cytoplasm"/>
    <property type="evidence" value="ECO:0007669"/>
    <property type="project" value="TreeGrafter"/>
</dbReference>
<dbReference type="SUPFAM" id="SSF53335">
    <property type="entry name" value="S-adenosyl-L-methionine-dependent methyltransferases"/>
    <property type="match status" value="1"/>
</dbReference>
<name>A0A087UFU4_STEMI</name>
<dbReference type="GO" id="GO:0005634">
    <property type="term" value="C:nucleus"/>
    <property type="evidence" value="ECO:0007669"/>
    <property type="project" value="UniProtKB-SubCell"/>
</dbReference>
<dbReference type="InterPro" id="IPR002877">
    <property type="entry name" value="RNA_MeTrfase_FtsJ_dom"/>
</dbReference>
<dbReference type="OrthoDB" id="10251234at2759"/>
<dbReference type="STRING" id="407821.A0A087UFU4"/>
<dbReference type="EC" id="2.1.1.57" evidence="1"/>
<dbReference type="PANTHER" id="PTHR16121:SF0">
    <property type="entry name" value="CAP-SPECIFIC MRNA (NUCLEOSIDE-2'-O-)-METHYLTRANSFERASE 1"/>
    <property type="match status" value="1"/>
</dbReference>
<keyword evidence="1" id="KW-0507">mRNA processing</keyword>
<comment type="function">
    <text evidence="1">S-adenosyl-L-methionine-dependent methyltransferase that mediates RNA cap1 2'-O-ribose methylation to the 5'-cap structure of RNAs. Methylates the ribose of the first nucleotide of a m(7)GpppG-capped mRNA to produce m(7)GpppNmp (cap1).</text>
</comment>
<dbReference type="GO" id="GO:0004483">
    <property type="term" value="F:methyltransferase cap1 activity"/>
    <property type="evidence" value="ECO:0007669"/>
    <property type="project" value="UniProtKB-UniRule"/>
</dbReference>
<evidence type="ECO:0000313" key="3">
    <source>
        <dbReference type="EMBL" id="KFM76233.1"/>
    </source>
</evidence>
<evidence type="ECO:0000259" key="2">
    <source>
        <dbReference type="PROSITE" id="PS51613"/>
    </source>
</evidence>
<dbReference type="GO" id="GO:0006370">
    <property type="term" value="P:7-methylguanosine mRNA capping"/>
    <property type="evidence" value="ECO:0007669"/>
    <property type="project" value="UniProtKB-UniRule"/>
</dbReference>
<dbReference type="PROSITE" id="PS51613">
    <property type="entry name" value="SAM_MT_RRMJ"/>
    <property type="match status" value="1"/>
</dbReference>
<sequence length="147" mass="17352">MADGGFSVEGQENEQEILSKRLYLCQFLCALSILREGGHFVCKLFDLFTPFSVGLVYLMYHAFEKICIFKPNTSRPANSERYLICKWRKENTKDICDYMFEVNCYFEKFWGLTSDKDIVEIVPLYLLKENKDFFNYIKESNNKIGTR</sequence>
<keyword evidence="1" id="KW-0949">S-adenosyl-L-methionine</keyword>
<reference evidence="3 4" key="1">
    <citation type="submission" date="2013-11" db="EMBL/GenBank/DDBJ databases">
        <title>Genome sequencing of Stegodyphus mimosarum.</title>
        <authorList>
            <person name="Bechsgaard J."/>
        </authorList>
    </citation>
    <scope>NUCLEOTIDE SEQUENCE [LARGE SCALE GENOMIC DNA]</scope>
</reference>
<dbReference type="Proteomes" id="UP000054359">
    <property type="component" value="Unassembled WGS sequence"/>
</dbReference>
<keyword evidence="1" id="KW-0539">Nucleus</keyword>
<dbReference type="Pfam" id="PF01728">
    <property type="entry name" value="FtsJ"/>
    <property type="match status" value="1"/>
</dbReference>
<dbReference type="EMBL" id="KK119624">
    <property type="protein sequence ID" value="KFM76233.1"/>
    <property type="molecule type" value="Genomic_DNA"/>
</dbReference>
<dbReference type="InterPro" id="IPR025816">
    <property type="entry name" value="RrmJ-type_MeTrfase"/>
</dbReference>
<keyword evidence="1" id="KW-0506">mRNA capping</keyword>
<keyword evidence="1 3" id="KW-0489">Methyltransferase</keyword>
<dbReference type="Gene3D" id="3.40.50.12760">
    <property type="match status" value="1"/>
</dbReference>
<keyword evidence="1 3" id="KW-0808">Transferase</keyword>
<feature type="domain" description="RrmJ-type SAM-dependent 2'-O-MTase" evidence="2">
    <location>
        <begin position="1"/>
        <end position="89"/>
    </location>
</feature>
<dbReference type="GO" id="GO:0003676">
    <property type="term" value="F:nucleic acid binding"/>
    <property type="evidence" value="ECO:0007669"/>
    <property type="project" value="UniProtKB-UniRule"/>
</dbReference>
<dbReference type="GO" id="GO:0016556">
    <property type="term" value="P:mRNA modification"/>
    <property type="evidence" value="ECO:0007669"/>
    <property type="project" value="UniProtKB-UniRule"/>
</dbReference>
<evidence type="ECO:0000256" key="1">
    <source>
        <dbReference type="RuleBase" id="RU368012"/>
    </source>
</evidence>
<dbReference type="GO" id="GO:0032259">
    <property type="term" value="P:methylation"/>
    <property type="evidence" value="ECO:0007669"/>
    <property type="project" value="UniProtKB-KW"/>
</dbReference>
<evidence type="ECO:0000313" key="4">
    <source>
        <dbReference type="Proteomes" id="UP000054359"/>
    </source>
</evidence>
<dbReference type="InterPro" id="IPR050851">
    <property type="entry name" value="mRNA_Cap_2O-Ribose_MeTrfase"/>
</dbReference>
<comment type="subcellular location">
    <subcellularLocation>
        <location evidence="1">Nucleus</location>
    </subcellularLocation>
</comment>
<dbReference type="PANTHER" id="PTHR16121">
    <property type="entry name" value="CAP-SPECIFIC MRNA (NUCLEOSIDE-2'-O-)-METHYLTRANSFERASE 1-RELATED"/>
    <property type="match status" value="1"/>
</dbReference>
<protein>
    <recommendedName>
        <fullName evidence="1">Cap-specific mRNA (nucleoside-2'-O-)-methyltransferase 1</fullName>
        <ecNumber evidence="1">2.1.1.57</ecNumber>
    </recommendedName>
    <alternativeName>
        <fullName evidence="1">Cap1 2'O-ribose methyltransferase 1</fullName>
    </alternativeName>
</protein>
<comment type="catalytic activity">
    <reaction evidence="1">
        <text>a 5'-end (N(7)-methyl 5'-triphosphoguanosine)-ribonucleoside in mRNA + S-adenosyl-L-methionine = a 5'-end (N(7)-methyl 5'-triphosphoguanosine)-(2'-O-methyl-ribonucleoside) in mRNA + S-adenosyl-L-homocysteine + H(+)</text>
        <dbReference type="Rhea" id="RHEA:67020"/>
        <dbReference type="Rhea" id="RHEA-COMP:17167"/>
        <dbReference type="Rhea" id="RHEA-COMP:17168"/>
        <dbReference type="ChEBI" id="CHEBI:15378"/>
        <dbReference type="ChEBI" id="CHEBI:57856"/>
        <dbReference type="ChEBI" id="CHEBI:59789"/>
        <dbReference type="ChEBI" id="CHEBI:156461"/>
        <dbReference type="ChEBI" id="CHEBI:167609"/>
        <dbReference type="EC" id="2.1.1.57"/>
    </reaction>
</comment>
<gene>
    <name evidence="3" type="ORF">X975_12466</name>
</gene>